<evidence type="ECO:0000313" key="1">
    <source>
        <dbReference type="EMBL" id="KAE8132440.1"/>
    </source>
</evidence>
<dbReference type="Proteomes" id="UP000325672">
    <property type="component" value="Unassembled WGS sequence"/>
</dbReference>
<protein>
    <submittedName>
        <fullName evidence="1">Uncharacterized protein</fullName>
    </submittedName>
</protein>
<accession>A0A5N6SFF2</accession>
<proteinExistence type="predicted"/>
<dbReference type="AlphaFoldDB" id="A0A5N6SFF2"/>
<reference evidence="1 2" key="1">
    <citation type="submission" date="2019-04" db="EMBL/GenBank/DDBJ databases">
        <title>Friends and foes A comparative genomics study of 23 Aspergillus species from section Flavi.</title>
        <authorList>
            <consortium name="DOE Joint Genome Institute"/>
            <person name="Kjaerbolling I."/>
            <person name="Vesth T."/>
            <person name="Frisvad J.C."/>
            <person name="Nybo J.L."/>
            <person name="Theobald S."/>
            <person name="Kildgaard S."/>
            <person name="Isbrandt T."/>
            <person name="Kuo A."/>
            <person name="Sato A."/>
            <person name="Lyhne E.K."/>
            <person name="Kogle M.E."/>
            <person name="Wiebenga A."/>
            <person name="Kun R.S."/>
            <person name="Lubbers R.J."/>
            <person name="Makela M.R."/>
            <person name="Barry K."/>
            <person name="Chovatia M."/>
            <person name="Clum A."/>
            <person name="Daum C."/>
            <person name="Haridas S."/>
            <person name="He G."/>
            <person name="LaButti K."/>
            <person name="Lipzen A."/>
            <person name="Mondo S."/>
            <person name="Riley R."/>
            <person name="Salamov A."/>
            <person name="Simmons B.A."/>
            <person name="Magnuson J.K."/>
            <person name="Henrissat B."/>
            <person name="Mortensen U.H."/>
            <person name="Larsen T.O."/>
            <person name="Devries R.P."/>
            <person name="Grigoriev I.V."/>
            <person name="Machida M."/>
            <person name="Baker S.E."/>
            <person name="Andersen M.R."/>
        </authorList>
    </citation>
    <scope>NUCLEOTIDE SEQUENCE [LARGE SCALE GENOMIC DNA]</scope>
    <source>
        <strain evidence="1 2">CBS 117625</strain>
    </source>
</reference>
<gene>
    <name evidence="1" type="ORF">BDV38DRAFT_275120</name>
</gene>
<evidence type="ECO:0000313" key="2">
    <source>
        <dbReference type="Proteomes" id="UP000325672"/>
    </source>
</evidence>
<dbReference type="GeneID" id="43642169"/>
<dbReference type="EMBL" id="ML743633">
    <property type="protein sequence ID" value="KAE8132440.1"/>
    <property type="molecule type" value="Genomic_DNA"/>
</dbReference>
<sequence length="218" mass="24539">MDIYTDDRSTHTIDWRLPENYTITNPTLDLSSPLSTMGSNHPLSCFTDPEMATANVLASPYSSTDETMGLAAYTPLWRDSEQQVQWKKISCPFYHDPLSIRSCEWCGQQPSILEGNTPGQWYHCYPLMLSADEYENERPLSFPISSALDCSPVFGIDARCDPRTMTDGNQSFHQDQTLEEEVTFAPTMIEPYCLYSTRFGELSTSGWPVIPLPPGNGN</sequence>
<keyword evidence="2" id="KW-1185">Reference proteome</keyword>
<name>A0A5N6SFF2_ASPPS</name>
<organism evidence="1 2">
    <name type="scientific">Aspergillus pseudotamarii</name>
    <dbReference type="NCBI Taxonomy" id="132259"/>
    <lineage>
        <taxon>Eukaryota</taxon>
        <taxon>Fungi</taxon>
        <taxon>Dikarya</taxon>
        <taxon>Ascomycota</taxon>
        <taxon>Pezizomycotina</taxon>
        <taxon>Eurotiomycetes</taxon>
        <taxon>Eurotiomycetidae</taxon>
        <taxon>Eurotiales</taxon>
        <taxon>Aspergillaceae</taxon>
        <taxon>Aspergillus</taxon>
        <taxon>Aspergillus subgen. Circumdati</taxon>
    </lineage>
</organism>
<dbReference type="RefSeq" id="XP_031908503.1">
    <property type="nucleotide sequence ID" value="XM_032057959.1"/>
</dbReference>